<feature type="compositionally biased region" description="Polar residues" evidence="1">
    <location>
        <begin position="208"/>
        <end position="223"/>
    </location>
</feature>
<dbReference type="EMBL" id="RJVU01072345">
    <property type="protein sequence ID" value="ROI37081.1"/>
    <property type="molecule type" value="Genomic_DNA"/>
</dbReference>
<proteinExistence type="predicted"/>
<feature type="transmembrane region" description="Helical" evidence="2">
    <location>
        <begin position="42"/>
        <end position="61"/>
    </location>
</feature>
<organism evidence="3 4">
    <name type="scientific">Anabarilius grahami</name>
    <name type="common">Kanglang fish</name>
    <name type="synonym">Barilius grahami</name>
    <dbReference type="NCBI Taxonomy" id="495550"/>
    <lineage>
        <taxon>Eukaryota</taxon>
        <taxon>Metazoa</taxon>
        <taxon>Chordata</taxon>
        <taxon>Craniata</taxon>
        <taxon>Vertebrata</taxon>
        <taxon>Euteleostomi</taxon>
        <taxon>Actinopterygii</taxon>
        <taxon>Neopterygii</taxon>
        <taxon>Teleostei</taxon>
        <taxon>Ostariophysi</taxon>
        <taxon>Cypriniformes</taxon>
        <taxon>Xenocyprididae</taxon>
        <taxon>Xenocypridinae</taxon>
        <taxon>Xenocypridinae incertae sedis</taxon>
        <taxon>Anabarilius</taxon>
    </lineage>
</organism>
<dbReference type="Gene3D" id="1.10.790.10">
    <property type="entry name" value="Prion/Doppel protein, beta-ribbon domain"/>
    <property type="match status" value="1"/>
</dbReference>
<feature type="compositionally biased region" description="Basic and acidic residues" evidence="1">
    <location>
        <begin position="271"/>
        <end position="280"/>
    </location>
</feature>
<dbReference type="OrthoDB" id="7617494at2759"/>
<feature type="region of interest" description="Disordered" evidence="1">
    <location>
        <begin position="177"/>
        <end position="238"/>
    </location>
</feature>
<protein>
    <submittedName>
        <fullName evidence="3">Uncharacterized protein</fullName>
    </submittedName>
</protein>
<feature type="compositionally biased region" description="Gly residues" evidence="1">
    <location>
        <begin position="115"/>
        <end position="128"/>
    </location>
</feature>
<accession>A0A3N0XIQ7</accession>
<dbReference type="AlphaFoldDB" id="A0A3N0XIQ7"/>
<evidence type="ECO:0000256" key="2">
    <source>
        <dbReference type="SAM" id="Phobius"/>
    </source>
</evidence>
<keyword evidence="2" id="KW-1133">Transmembrane helix</keyword>
<gene>
    <name evidence="3" type="ORF">DPX16_3019</name>
</gene>
<keyword evidence="4" id="KW-1185">Reference proteome</keyword>
<evidence type="ECO:0000313" key="3">
    <source>
        <dbReference type="EMBL" id="ROI37081.1"/>
    </source>
</evidence>
<dbReference type="GO" id="GO:0051260">
    <property type="term" value="P:protein homooligomerization"/>
    <property type="evidence" value="ECO:0007669"/>
    <property type="project" value="InterPro"/>
</dbReference>
<feature type="region of interest" description="Disordered" evidence="1">
    <location>
        <begin position="89"/>
        <end position="148"/>
    </location>
</feature>
<dbReference type="Proteomes" id="UP000281406">
    <property type="component" value="Unassembled WGS sequence"/>
</dbReference>
<evidence type="ECO:0000313" key="4">
    <source>
        <dbReference type="Proteomes" id="UP000281406"/>
    </source>
</evidence>
<reference evidence="3 4" key="1">
    <citation type="submission" date="2018-10" db="EMBL/GenBank/DDBJ databases">
        <title>Genome assembly for a Yunnan-Guizhou Plateau 3E fish, Anabarilius grahami (Regan), and its evolutionary and genetic applications.</title>
        <authorList>
            <person name="Jiang W."/>
        </authorList>
    </citation>
    <scope>NUCLEOTIDE SEQUENCE [LARGE SCALE GENOMIC DNA]</scope>
    <source>
        <strain evidence="3">AG-KIZ</strain>
        <tissue evidence="3">Muscle</tissue>
    </source>
</reference>
<comment type="caution">
    <text evidence="3">The sequence shown here is derived from an EMBL/GenBank/DDBJ whole genome shotgun (WGS) entry which is preliminary data.</text>
</comment>
<dbReference type="GO" id="GO:0016020">
    <property type="term" value="C:membrane"/>
    <property type="evidence" value="ECO:0007669"/>
    <property type="project" value="InterPro"/>
</dbReference>
<feature type="compositionally biased region" description="Low complexity" evidence="1">
    <location>
        <begin position="95"/>
        <end position="111"/>
    </location>
</feature>
<keyword evidence="2" id="KW-0472">Membrane</keyword>
<sequence length="316" mass="34155">MSPGYGGNYGGYGQGGRSPFAQSVQSMGMAPSTNSRGFGKQAIMAAGVGAVAGMALGYGLGSFPRPRFNFHNPQEEYYYNNYMYKRYGQTPPDSNVNGNTNVNGNVNGNTNSQGGKPGDAGSTSGGKGNVNPYDIFQNPPPESYDNFMDKCMKRTDLFREKLEGRSRRSTDLFEAKAAEVEDDPSGAQENTTSNNSTADRASTDASSFITSNPPETPSQPQKQTQEREAEANDEDDDTVSVMEIGYPALIEQMKARRCVGLYMVYAEQHAEKQVQERSSLDAKTNSSSGDLPRPLGYGGMLLFTSILSLILSSLLH</sequence>
<dbReference type="InterPro" id="IPR036924">
    <property type="entry name" value="Prion/Doppel_b-ribbon_dom_sf"/>
</dbReference>
<feature type="transmembrane region" description="Helical" evidence="2">
    <location>
        <begin position="295"/>
        <end position="315"/>
    </location>
</feature>
<name>A0A3N0XIQ7_ANAGA</name>
<evidence type="ECO:0000256" key="1">
    <source>
        <dbReference type="SAM" id="MobiDB-lite"/>
    </source>
</evidence>
<keyword evidence="2" id="KW-0812">Transmembrane</keyword>
<dbReference type="SUPFAM" id="SSF54098">
    <property type="entry name" value="Prion-like"/>
    <property type="match status" value="1"/>
</dbReference>
<feature type="compositionally biased region" description="Low complexity" evidence="1">
    <location>
        <begin position="196"/>
        <end position="207"/>
    </location>
</feature>
<feature type="region of interest" description="Disordered" evidence="1">
    <location>
        <begin position="271"/>
        <end position="291"/>
    </location>
</feature>